<organism evidence="9 10">
    <name type="scientific">Sporosarcina psychrophila</name>
    <name type="common">Bacillus psychrophilus</name>
    <dbReference type="NCBI Taxonomy" id="1476"/>
    <lineage>
        <taxon>Bacteria</taxon>
        <taxon>Bacillati</taxon>
        <taxon>Bacillota</taxon>
        <taxon>Bacilli</taxon>
        <taxon>Bacillales</taxon>
        <taxon>Caryophanaceae</taxon>
        <taxon>Sporosarcina</taxon>
    </lineage>
</organism>
<dbReference type="PROSITE" id="PS51849">
    <property type="entry name" value="RSGI_N"/>
    <property type="match status" value="1"/>
</dbReference>
<feature type="compositionally biased region" description="Basic and acidic residues" evidence="6">
    <location>
        <begin position="221"/>
        <end position="233"/>
    </location>
</feature>
<name>A0ABV2KEJ9_SPOPS</name>
<evidence type="ECO:0000256" key="3">
    <source>
        <dbReference type="ARBA" id="ARBA00022692"/>
    </source>
</evidence>
<dbReference type="Pfam" id="PF12791">
    <property type="entry name" value="RsgI_N"/>
    <property type="match status" value="1"/>
</dbReference>
<comment type="subcellular location">
    <subcellularLocation>
        <location evidence="1">Cell membrane</location>
        <topology evidence="1">Single-pass membrane protein</topology>
    </subcellularLocation>
</comment>
<feature type="region of interest" description="Disordered" evidence="6">
    <location>
        <begin position="211"/>
        <end position="357"/>
    </location>
</feature>
<evidence type="ECO:0000256" key="5">
    <source>
        <dbReference type="ARBA" id="ARBA00023136"/>
    </source>
</evidence>
<comment type="caution">
    <text evidence="9">The sequence shown here is derived from an EMBL/GenBank/DDBJ whole genome shotgun (WGS) entry which is preliminary data.</text>
</comment>
<proteinExistence type="predicted"/>
<keyword evidence="2" id="KW-1003">Cell membrane</keyword>
<dbReference type="InterPro" id="IPR055431">
    <property type="entry name" value="RsgI_M"/>
</dbReference>
<keyword evidence="4 7" id="KW-1133">Transmembrane helix</keyword>
<evidence type="ECO:0000256" key="7">
    <source>
        <dbReference type="SAM" id="Phobius"/>
    </source>
</evidence>
<accession>A0ABV2KEJ9</accession>
<evidence type="ECO:0000313" key="9">
    <source>
        <dbReference type="EMBL" id="MET3659503.1"/>
    </source>
</evidence>
<dbReference type="RefSeq" id="WP_354314920.1">
    <property type="nucleotide sequence ID" value="NZ_JBEPME010000011.1"/>
</dbReference>
<sequence>MMRTYRGIVCDKKNKYTVFLTNKGDFLRGIPIGETPDIGDEVDFQLVSTPSLFSRKVKPRFVGAVMIAAVLLFSIVASLIPMNDKVMAYVQLETDLALELGVNQKGKVISLRYLNETLAEPENSLAEWKGYPIRIVLDTAVKELSTGTSGVQVIITTIFPNAKSQHKVQGIVGSAVREVRSAHKELTWEVADSTAEERAMANKHEMSIHKFKVSQQGPPMNEEKPSTEIDPHKKTNTMNQQREKDTHKNPGLQSEPTLPSNQKNNVNEKSKESNELNEPKLKQPETKSNKVQEEKFKYSPAEKGKLTNPAPKNSNPNNENQKPVPKHPKGNPNQQKLPETGNCHGKQERPLVGNGVK</sequence>
<keyword evidence="3 7" id="KW-0812">Transmembrane</keyword>
<feature type="compositionally biased region" description="Basic and acidic residues" evidence="6">
    <location>
        <begin position="266"/>
        <end position="305"/>
    </location>
</feature>
<reference evidence="9 10" key="1">
    <citation type="submission" date="2024-06" db="EMBL/GenBank/DDBJ databases">
        <title>Sorghum-associated microbial communities from plants grown in Nebraska, USA.</title>
        <authorList>
            <person name="Schachtman D."/>
        </authorList>
    </citation>
    <scope>NUCLEOTIDE SEQUENCE [LARGE SCALE GENOMIC DNA]</scope>
    <source>
        <strain evidence="9 10">1288</strain>
    </source>
</reference>
<protein>
    <recommendedName>
        <fullName evidence="8">RsgI N-terminal anti-sigma domain-containing protein</fullName>
    </recommendedName>
</protein>
<evidence type="ECO:0000256" key="2">
    <source>
        <dbReference type="ARBA" id="ARBA00022475"/>
    </source>
</evidence>
<evidence type="ECO:0000256" key="4">
    <source>
        <dbReference type="ARBA" id="ARBA00022989"/>
    </source>
</evidence>
<evidence type="ECO:0000256" key="1">
    <source>
        <dbReference type="ARBA" id="ARBA00004162"/>
    </source>
</evidence>
<feature type="domain" description="RsgI N-terminal anti-sigma" evidence="8">
    <location>
        <begin position="5"/>
        <end position="53"/>
    </location>
</feature>
<keyword evidence="5 7" id="KW-0472">Membrane</keyword>
<feature type="transmembrane region" description="Helical" evidence="7">
    <location>
        <begin position="61"/>
        <end position="82"/>
    </location>
</feature>
<evidence type="ECO:0000256" key="6">
    <source>
        <dbReference type="SAM" id="MobiDB-lite"/>
    </source>
</evidence>
<evidence type="ECO:0000313" key="10">
    <source>
        <dbReference type="Proteomes" id="UP001549104"/>
    </source>
</evidence>
<dbReference type="EMBL" id="JBEPME010000011">
    <property type="protein sequence ID" value="MET3659503.1"/>
    <property type="molecule type" value="Genomic_DNA"/>
</dbReference>
<dbReference type="InterPro" id="IPR024449">
    <property type="entry name" value="Anti-sigma_RsgI_N"/>
</dbReference>
<keyword evidence="10" id="KW-1185">Reference proteome</keyword>
<dbReference type="Proteomes" id="UP001549104">
    <property type="component" value="Unassembled WGS sequence"/>
</dbReference>
<feature type="compositionally biased region" description="Polar residues" evidence="6">
    <location>
        <begin position="310"/>
        <end position="321"/>
    </location>
</feature>
<gene>
    <name evidence="9" type="ORF">ABIC55_004643</name>
</gene>
<evidence type="ECO:0000259" key="8">
    <source>
        <dbReference type="PROSITE" id="PS51849"/>
    </source>
</evidence>
<dbReference type="Pfam" id="PF23750">
    <property type="entry name" value="RsgI_M"/>
    <property type="match status" value="1"/>
</dbReference>